<proteinExistence type="inferred from homology"/>
<evidence type="ECO:0000256" key="4">
    <source>
        <dbReference type="ARBA" id="ARBA00023242"/>
    </source>
</evidence>
<keyword evidence="6" id="KW-1185">Reference proteome</keyword>
<evidence type="ECO:0000256" key="2">
    <source>
        <dbReference type="ARBA" id="ARBA00010464"/>
    </source>
</evidence>
<organism evidence="5 6">
    <name type="scientific">Tetradesmus obliquus</name>
    <name type="common">Green alga</name>
    <name type="synonym">Acutodesmus obliquus</name>
    <dbReference type="NCBI Taxonomy" id="3088"/>
    <lineage>
        <taxon>Eukaryota</taxon>
        <taxon>Viridiplantae</taxon>
        <taxon>Chlorophyta</taxon>
        <taxon>core chlorophytes</taxon>
        <taxon>Chlorophyceae</taxon>
        <taxon>CS clade</taxon>
        <taxon>Sphaeropleales</taxon>
        <taxon>Scenedesmaceae</taxon>
        <taxon>Tetradesmus</taxon>
    </lineage>
</organism>
<dbReference type="Pfam" id="PF06093">
    <property type="entry name" value="Spt4"/>
    <property type="match status" value="1"/>
</dbReference>
<comment type="subcellular location">
    <subcellularLocation>
        <location evidence="1">Nucleus</location>
    </subcellularLocation>
</comment>
<name>A0A383WJD9_TETOB</name>
<dbReference type="SMART" id="SM01389">
    <property type="entry name" value="Spt4"/>
    <property type="match status" value="1"/>
</dbReference>
<dbReference type="InterPro" id="IPR009287">
    <property type="entry name" value="Spt4"/>
</dbReference>
<dbReference type="STRING" id="3088.A0A383WJD9"/>
<dbReference type="InterPro" id="IPR029040">
    <property type="entry name" value="RPABC4/Spt4"/>
</dbReference>
<dbReference type="InterPro" id="IPR038510">
    <property type="entry name" value="Spt4_sf"/>
</dbReference>
<evidence type="ECO:0000256" key="1">
    <source>
        <dbReference type="ARBA" id="ARBA00004123"/>
    </source>
</evidence>
<dbReference type="PANTHER" id="PTHR12882">
    <property type="entry name" value="SUPPRESSOR OF TY 4"/>
    <property type="match status" value="1"/>
</dbReference>
<comment type="similarity">
    <text evidence="2">Belongs to the SPT4 family.</text>
</comment>
<protein>
    <submittedName>
        <fullName evidence="5">Uncharacterized protein</fullName>
    </submittedName>
</protein>
<accession>A0A383WJD9</accession>
<dbReference type="SUPFAM" id="SSF63393">
    <property type="entry name" value="RNA polymerase subunits"/>
    <property type="match status" value="1"/>
</dbReference>
<reference evidence="5 6" key="1">
    <citation type="submission" date="2016-10" db="EMBL/GenBank/DDBJ databases">
        <authorList>
            <person name="Cai Z."/>
        </authorList>
    </citation>
    <scope>NUCLEOTIDE SEQUENCE [LARGE SCALE GENOMIC DNA]</scope>
</reference>
<keyword evidence="4" id="KW-0539">Nucleus</keyword>
<dbReference type="GO" id="GO:0140673">
    <property type="term" value="P:transcription elongation-coupled chromatin remodeling"/>
    <property type="evidence" value="ECO:0007669"/>
    <property type="project" value="InterPro"/>
</dbReference>
<dbReference type="PANTHER" id="PTHR12882:SF1">
    <property type="entry name" value="TRANSCRIPTION ELONGATION FACTOR SPT4"/>
    <property type="match status" value="1"/>
</dbReference>
<dbReference type="GO" id="GO:0006355">
    <property type="term" value="P:regulation of DNA-templated transcription"/>
    <property type="evidence" value="ECO:0007669"/>
    <property type="project" value="InterPro"/>
</dbReference>
<gene>
    <name evidence="5" type="ORF">BQ4739_LOCUS17934</name>
</gene>
<evidence type="ECO:0000313" key="5">
    <source>
        <dbReference type="EMBL" id="SZX77580.1"/>
    </source>
</evidence>
<dbReference type="CDD" id="cd07973">
    <property type="entry name" value="Spt4"/>
    <property type="match status" value="1"/>
</dbReference>
<dbReference type="InterPro" id="IPR022800">
    <property type="entry name" value="Spt4/RpoE2_Znf"/>
</dbReference>
<evidence type="ECO:0000256" key="3">
    <source>
        <dbReference type="ARBA" id="ARBA00023163"/>
    </source>
</evidence>
<dbReference type="Gene3D" id="3.30.40.210">
    <property type="match status" value="1"/>
</dbReference>
<dbReference type="EMBL" id="FNXT01001291">
    <property type="protein sequence ID" value="SZX77580.1"/>
    <property type="molecule type" value="Genomic_DNA"/>
</dbReference>
<dbReference type="OrthoDB" id="248751at2759"/>
<dbReference type="GO" id="GO:0032044">
    <property type="term" value="C:DSIF complex"/>
    <property type="evidence" value="ECO:0007669"/>
    <property type="project" value="TreeGrafter"/>
</dbReference>
<dbReference type="GO" id="GO:0008270">
    <property type="term" value="F:zinc ion binding"/>
    <property type="evidence" value="ECO:0007669"/>
    <property type="project" value="InterPro"/>
</dbReference>
<dbReference type="AlphaFoldDB" id="A0A383WJD9"/>
<evidence type="ECO:0000313" key="6">
    <source>
        <dbReference type="Proteomes" id="UP000256970"/>
    </source>
</evidence>
<sequence length="134" mass="15208">MAERDGPPNRRPADVPSIAEKGQPLAGREAEFAHLNKHLRACFVCKLIKATAQFMDSGCDNCRWMDMSDMESLEQCTTTNFSGLMTLMEPPTSWVAKWTHTSKCVPGCYALSINEEMPRRLQESLENRGVRMRR</sequence>
<dbReference type="GO" id="GO:0000993">
    <property type="term" value="F:RNA polymerase II complex binding"/>
    <property type="evidence" value="ECO:0007669"/>
    <property type="project" value="TreeGrafter"/>
</dbReference>
<dbReference type="Proteomes" id="UP000256970">
    <property type="component" value="Unassembled WGS sequence"/>
</dbReference>
<keyword evidence="3" id="KW-0804">Transcription</keyword>